<comment type="caution">
    <text evidence="1">The sequence shown here is derived from an EMBL/GenBank/DDBJ whole genome shotgun (WGS) entry which is preliminary data.</text>
</comment>
<keyword evidence="2" id="KW-1185">Reference proteome</keyword>
<organism evidence="1 2">
    <name type="scientific">Catharanthus roseus</name>
    <name type="common">Madagascar periwinkle</name>
    <name type="synonym">Vinca rosea</name>
    <dbReference type="NCBI Taxonomy" id="4058"/>
    <lineage>
        <taxon>Eukaryota</taxon>
        <taxon>Viridiplantae</taxon>
        <taxon>Streptophyta</taxon>
        <taxon>Embryophyta</taxon>
        <taxon>Tracheophyta</taxon>
        <taxon>Spermatophyta</taxon>
        <taxon>Magnoliopsida</taxon>
        <taxon>eudicotyledons</taxon>
        <taxon>Gunneridae</taxon>
        <taxon>Pentapetalae</taxon>
        <taxon>asterids</taxon>
        <taxon>lamiids</taxon>
        <taxon>Gentianales</taxon>
        <taxon>Apocynaceae</taxon>
        <taxon>Rauvolfioideae</taxon>
        <taxon>Vinceae</taxon>
        <taxon>Catharanthinae</taxon>
        <taxon>Catharanthus</taxon>
    </lineage>
</organism>
<evidence type="ECO:0000313" key="2">
    <source>
        <dbReference type="Proteomes" id="UP001060085"/>
    </source>
</evidence>
<reference evidence="2" key="1">
    <citation type="journal article" date="2023" name="Nat. Plants">
        <title>Single-cell RNA sequencing provides a high-resolution roadmap for understanding the multicellular compartmentation of specialized metabolism.</title>
        <authorList>
            <person name="Sun S."/>
            <person name="Shen X."/>
            <person name="Li Y."/>
            <person name="Li Y."/>
            <person name="Wang S."/>
            <person name="Li R."/>
            <person name="Zhang H."/>
            <person name="Shen G."/>
            <person name="Guo B."/>
            <person name="Wei J."/>
            <person name="Xu J."/>
            <person name="St-Pierre B."/>
            <person name="Chen S."/>
            <person name="Sun C."/>
        </authorList>
    </citation>
    <scope>NUCLEOTIDE SEQUENCE [LARGE SCALE GENOMIC DNA]</scope>
</reference>
<dbReference type="Proteomes" id="UP001060085">
    <property type="component" value="Linkage Group LG04"/>
</dbReference>
<name>A0ACC0BAS9_CATRO</name>
<gene>
    <name evidence="1" type="ORF">M9H77_19570</name>
</gene>
<proteinExistence type="predicted"/>
<sequence>MSKMKHLLRKLHIGGGSGGGALTEQHHHHHHHHRTVTDHTERTAATPTPLPLQQQPSTSAVSGQTTASATPSLESLDNSNSSISSNGNATTANAADFSFLEEEFQVQLALAISVSDPDSREDPETSAQITAAKQISLGCSTSQSIVDLLSLRYWSYNVVNYDEKVVDGFYDVYRTDSNSVAQEKMPTLVDLESFSVTEKVAYDVILVNRVADIELRGLEEKAHLMSTEYGGSIAGPIMSFLVQKIADIVVDAMGGPVNDVDEFMRKWEARSYELRISLNTIVLPLGCLDVGLSRHRALLFKVLADRINLPCMLLKGSDYTGTDNGAVNLIKFGNGSEYMIDLMGAPGFLIPSEAPSSQLQDIRSVAPVMDTVSNSCSEFGGGSGTILSMPGINEAAKASSSAPEPSFAGIKPHRDCVASESSRRELFEHEFGNIVPSLVKIPEESAEAVRIASTAQKIQVENVSKIVVSAAKDPEFAQKLHAILLQNSESQLLDSSPNLSPHNAGEPIILHKSQLLEGERMVDAQLFPLTCLSHNEGAVIPFTGVQLFKNVSPPSRESAQGIAVQKEEVASSVPNPGDRSSCVHDGFVLASGRPDHGIQGDDVLKRMKAVASGRQTSPCTTRDEQIDPLLGGVSDWEIPWDDLQIGERIGIGTFKSYSCLTGKETFLYTATS</sequence>
<accession>A0ACC0BAS9</accession>
<protein>
    <submittedName>
        <fullName evidence="1">Uncharacterized protein</fullName>
    </submittedName>
</protein>
<evidence type="ECO:0000313" key="1">
    <source>
        <dbReference type="EMBL" id="KAI5669717.1"/>
    </source>
</evidence>
<dbReference type="EMBL" id="CM044704">
    <property type="protein sequence ID" value="KAI5669717.1"/>
    <property type="molecule type" value="Genomic_DNA"/>
</dbReference>